<comment type="similarity">
    <text evidence="1 2">Belongs to the glycosyl hydrolase 1 family.</text>
</comment>
<dbReference type="Gene3D" id="3.20.20.80">
    <property type="entry name" value="Glycosidases"/>
    <property type="match status" value="1"/>
</dbReference>
<dbReference type="Proteomes" id="UP000323000">
    <property type="component" value="Chromosome 6"/>
</dbReference>
<dbReference type="InterPro" id="IPR001360">
    <property type="entry name" value="Glyco_hydro_1"/>
</dbReference>
<dbReference type="EMBL" id="VAHF01000006">
    <property type="protein sequence ID" value="TXG60167.1"/>
    <property type="molecule type" value="Genomic_DNA"/>
</dbReference>
<proteinExistence type="inferred from homology"/>
<dbReference type="GO" id="GO:0019762">
    <property type="term" value="P:glucosinolate catabolic process"/>
    <property type="evidence" value="ECO:0007669"/>
    <property type="project" value="TreeGrafter"/>
</dbReference>
<evidence type="ECO:0000313" key="4">
    <source>
        <dbReference type="Proteomes" id="UP000323000"/>
    </source>
</evidence>
<organism evidence="3 4">
    <name type="scientific">Acer yangbiense</name>
    <dbReference type="NCBI Taxonomy" id="1000413"/>
    <lineage>
        <taxon>Eukaryota</taxon>
        <taxon>Viridiplantae</taxon>
        <taxon>Streptophyta</taxon>
        <taxon>Embryophyta</taxon>
        <taxon>Tracheophyta</taxon>
        <taxon>Spermatophyta</taxon>
        <taxon>Magnoliopsida</taxon>
        <taxon>eudicotyledons</taxon>
        <taxon>Gunneridae</taxon>
        <taxon>Pentapetalae</taxon>
        <taxon>rosids</taxon>
        <taxon>malvids</taxon>
        <taxon>Sapindales</taxon>
        <taxon>Sapindaceae</taxon>
        <taxon>Hippocastanoideae</taxon>
        <taxon>Acereae</taxon>
        <taxon>Acer</taxon>
    </lineage>
</organism>
<keyword evidence="4" id="KW-1185">Reference proteome</keyword>
<dbReference type="SUPFAM" id="SSF51445">
    <property type="entry name" value="(Trans)glycosidases"/>
    <property type="match status" value="1"/>
</dbReference>
<dbReference type="AlphaFoldDB" id="A0A5C7HSV3"/>
<dbReference type="InterPro" id="IPR017853">
    <property type="entry name" value="GH"/>
</dbReference>
<sequence length="241" mass="28476">MCDRETSQRSRLDRGRMLILIPFDQVIGKWLKSHLCLPKDLRQANSNPSLEMVSPDDWFQKDFIELSFLSTGRQNRDLKQIRCEAQWGSKQKWHPFLQPHQRAPIKWFMEPLSYVDAPITNSSNISCSTDSLAILTPEREGIPIGPWEALKDPMRIDYHYRHLWFLQRAIKDGVNVKSYFAWSLLDNMEWNSGYTVRFGIYFIDYVRRWLKKISQAFCSLVQEFPTKAPTSLGQYYVIQIY</sequence>
<dbReference type="Pfam" id="PF00232">
    <property type="entry name" value="Glyco_hydro_1"/>
    <property type="match status" value="1"/>
</dbReference>
<dbReference type="GO" id="GO:0009651">
    <property type="term" value="P:response to salt stress"/>
    <property type="evidence" value="ECO:0007669"/>
    <property type="project" value="TreeGrafter"/>
</dbReference>
<evidence type="ECO:0000313" key="3">
    <source>
        <dbReference type="EMBL" id="TXG60167.1"/>
    </source>
</evidence>
<dbReference type="OrthoDB" id="65569at2759"/>
<dbReference type="PANTHER" id="PTHR10353:SF318">
    <property type="entry name" value="BETA-GLUCOSIDASE 31-RELATED"/>
    <property type="match status" value="1"/>
</dbReference>
<evidence type="ECO:0000256" key="1">
    <source>
        <dbReference type="ARBA" id="ARBA00010838"/>
    </source>
</evidence>
<evidence type="ECO:0000256" key="2">
    <source>
        <dbReference type="RuleBase" id="RU003690"/>
    </source>
</evidence>
<accession>A0A5C7HSV3</accession>
<dbReference type="GO" id="GO:0005975">
    <property type="term" value="P:carbohydrate metabolic process"/>
    <property type="evidence" value="ECO:0007669"/>
    <property type="project" value="InterPro"/>
</dbReference>
<gene>
    <name evidence="3" type="ORF">EZV62_014740</name>
</gene>
<dbReference type="PANTHER" id="PTHR10353">
    <property type="entry name" value="GLYCOSYL HYDROLASE"/>
    <property type="match status" value="1"/>
</dbReference>
<dbReference type="GO" id="GO:0008422">
    <property type="term" value="F:beta-glucosidase activity"/>
    <property type="evidence" value="ECO:0007669"/>
    <property type="project" value="TreeGrafter"/>
</dbReference>
<dbReference type="PRINTS" id="PR00131">
    <property type="entry name" value="GLHYDRLASE1"/>
</dbReference>
<reference evidence="4" key="1">
    <citation type="journal article" date="2019" name="Gigascience">
        <title>De novo genome assembly of the endangered Acer yangbiense, a plant species with extremely small populations endemic to Yunnan Province, China.</title>
        <authorList>
            <person name="Yang J."/>
            <person name="Wariss H.M."/>
            <person name="Tao L."/>
            <person name="Zhang R."/>
            <person name="Yun Q."/>
            <person name="Hollingsworth P."/>
            <person name="Dao Z."/>
            <person name="Luo G."/>
            <person name="Guo H."/>
            <person name="Ma Y."/>
            <person name="Sun W."/>
        </authorList>
    </citation>
    <scope>NUCLEOTIDE SEQUENCE [LARGE SCALE GENOMIC DNA]</scope>
    <source>
        <strain evidence="4">cv. Malutang</strain>
    </source>
</reference>
<name>A0A5C7HSV3_9ROSI</name>
<protein>
    <submittedName>
        <fullName evidence="3">Uncharacterized protein</fullName>
    </submittedName>
</protein>
<comment type="caution">
    <text evidence="3">The sequence shown here is derived from an EMBL/GenBank/DDBJ whole genome shotgun (WGS) entry which is preliminary data.</text>
</comment>